<keyword evidence="4" id="KW-1185">Reference proteome</keyword>
<comment type="caution">
    <text evidence="3">The sequence shown here is derived from an EMBL/GenBank/DDBJ whole genome shotgun (WGS) entry which is preliminary data.</text>
</comment>
<sequence length="264" mass="28709">MAYDIDIMLIAPRYLAGPGDPAWVTVPLHRACHWSTGEDRLTPQVTLTSPDQLAQLRLTPDPEPGAPWWTLRQAHHGEKRAWSMIFGARTPVELIAAVTDALTDPATPPAGAPGEPYEPLRSAGWQAPRHHDGHTSDEGMVSPDGLARVDHITREGGRTSTWVVETSVHDLPALWRAYVDGDTPPHLVGALFAALTDTTPLVREPHRVPHLATTHGRTATGRVSADNLGFALEHRTRTLARRHTPPPPATPPSGPDGPVPRRPR</sequence>
<evidence type="ECO:0000313" key="4">
    <source>
        <dbReference type="Proteomes" id="UP000483802"/>
    </source>
</evidence>
<feature type="domain" description="DUF317" evidence="2">
    <location>
        <begin position="142"/>
        <end position="200"/>
    </location>
</feature>
<gene>
    <name evidence="3" type="ORF">GPA10_37560</name>
</gene>
<evidence type="ECO:0000313" key="3">
    <source>
        <dbReference type="EMBL" id="MVO90308.1"/>
    </source>
</evidence>
<proteinExistence type="predicted"/>
<reference evidence="3 4" key="1">
    <citation type="submission" date="2019-11" db="EMBL/GenBank/DDBJ databases">
        <title>Streptomyces typhae sp. nov., a novel endophytic actinomycete isolated from the root of cattail pollen (Typha angustifolia L.).</title>
        <authorList>
            <person name="Peng C."/>
        </authorList>
    </citation>
    <scope>NUCLEOTIDE SEQUENCE [LARGE SCALE GENOMIC DNA]</scope>
    <source>
        <strain evidence="4">p1417</strain>
    </source>
</reference>
<name>A0A6L6X8W1_9ACTN</name>
<dbReference type="AlphaFoldDB" id="A0A6L6X8W1"/>
<dbReference type="Proteomes" id="UP000483802">
    <property type="component" value="Unassembled WGS sequence"/>
</dbReference>
<dbReference type="RefSeq" id="WP_157169312.1">
    <property type="nucleotide sequence ID" value="NZ_WPNZ01000031.1"/>
</dbReference>
<feature type="compositionally biased region" description="Pro residues" evidence="1">
    <location>
        <begin position="245"/>
        <end position="264"/>
    </location>
</feature>
<dbReference type="InterPro" id="IPR005523">
    <property type="entry name" value="DUF317_SPDY"/>
</dbReference>
<dbReference type="Pfam" id="PF03771">
    <property type="entry name" value="SPDY"/>
    <property type="match status" value="2"/>
</dbReference>
<evidence type="ECO:0000259" key="2">
    <source>
        <dbReference type="Pfam" id="PF03771"/>
    </source>
</evidence>
<evidence type="ECO:0000256" key="1">
    <source>
        <dbReference type="SAM" id="MobiDB-lite"/>
    </source>
</evidence>
<dbReference type="EMBL" id="WPNZ01000031">
    <property type="protein sequence ID" value="MVO90308.1"/>
    <property type="molecule type" value="Genomic_DNA"/>
</dbReference>
<organism evidence="3 4">
    <name type="scientific">Streptomyces typhae</name>
    <dbReference type="NCBI Taxonomy" id="2681492"/>
    <lineage>
        <taxon>Bacteria</taxon>
        <taxon>Bacillati</taxon>
        <taxon>Actinomycetota</taxon>
        <taxon>Actinomycetes</taxon>
        <taxon>Kitasatosporales</taxon>
        <taxon>Streptomycetaceae</taxon>
        <taxon>Streptomyces</taxon>
    </lineage>
</organism>
<feature type="region of interest" description="Disordered" evidence="1">
    <location>
        <begin position="104"/>
        <end position="143"/>
    </location>
</feature>
<protein>
    <submittedName>
        <fullName evidence="3">DUF317 domain-containing protein</fullName>
    </submittedName>
</protein>
<feature type="domain" description="DUF317" evidence="2">
    <location>
        <begin position="48"/>
        <end position="106"/>
    </location>
</feature>
<accession>A0A6L6X8W1</accession>
<feature type="region of interest" description="Disordered" evidence="1">
    <location>
        <begin position="238"/>
        <end position="264"/>
    </location>
</feature>